<evidence type="ECO:0000313" key="1">
    <source>
        <dbReference type="EMBL" id="OPJ73862.1"/>
    </source>
</evidence>
<proteinExistence type="predicted"/>
<name>A0A1V4JNT8_PATFA</name>
<organism evidence="1 2">
    <name type="scientific">Patagioenas fasciata monilis</name>
    <dbReference type="NCBI Taxonomy" id="372326"/>
    <lineage>
        <taxon>Eukaryota</taxon>
        <taxon>Metazoa</taxon>
        <taxon>Chordata</taxon>
        <taxon>Craniata</taxon>
        <taxon>Vertebrata</taxon>
        <taxon>Euteleostomi</taxon>
        <taxon>Archelosauria</taxon>
        <taxon>Archosauria</taxon>
        <taxon>Dinosauria</taxon>
        <taxon>Saurischia</taxon>
        <taxon>Theropoda</taxon>
        <taxon>Coelurosauria</taxon>
        <taxon>Aves</taxon>
        <taxon>Neognathae</taxon>
        <taxon>Neoaves</taxon>
        <taxon>Columbimorphae</taxon>
        <taxon>Columbiformes</taxon>
        <taxon>Columbidae</taxon>
        <taxon>Patagioenas</taxon>
    </lineage>
</organism>
<gene>
    <name evidence="1" type="ORF">AV530_013294</name>
</gene>
<comment type="caution">
    <text evidence="1">The sequence shown here is derived from an EMBL/GenBank/DDBJ whole genome shotgun (WGS) entry which is preliminary data.</text>
</comment>
<protein>
    <submittedName>
        <fullName evidence="1">Uncharacterized protein</fullName>
    </submittedName>
</protein>
<evidence type="ECO:0000313" key="2">
    <source>
        <dbReference type="Proteomes" id="UP000190648"/>
    </source>
</evidence>
<dbReference type="Proteomes" id="UP000190648">
    <property type="component" value="Unassembled WGS sequence"/>
</dbReference>
<sequence length="66" mass="7944">MEDQRHKKYSQRNPEFWTSWKMWSAQCFEKPSQAYCWTWTLGLAKDCAEDCQQASIMHRGKQRGLD</sequence>
<dbReference type="EMBL" id="LSYS01006880">
    <property type="protein sequence ID" value="OPJ73862.1"/>
    <property type="molecule type" value="Genomic_DNA"/>
</dbReference>
<reference evidence="1 2" key="1">
    <citation type="submission" date="2016-02" db="EMBL/GenBank/DDBJ databases">
        <title>Band-tailed pigeon sequencing and assembly.</title>
        <authorList>
            <person name="Soares A.E."/>
            <person name="Novak B.J."/>
            <person name="Rice E.S."/>
            <person name="O'Connell B."/>
            <person name="Chang D."/>
            <person name="Weber S."/>
            <person name="Shapiro B."/>
        </authorList>
    </citation>
    <scope>NUCLEOTIDE SEQUENCE [LARGE SCALE GENOMIC DNA]</scope>
    <source>
        <strain evidence="1">BTP2013</strain>
        <tissue evidence="1">Blood</tissue>
    </source>
</reference>
<accession>A0A1V4JNT8</accession>
<dbReference type="AlphaFoldDB" id="A0A1V4JNT8"/>
<keyword evidence="2" id="KW-1185">Reference proteome</keyword>